<proteinExistence type="predicted"/>
<accession>A0ABP0D1S4</accession>
<organism evidence="1 2">
    <name type="scientific">Sporothrix eucalyptigena</name>
    <dbReference type="NCBI Taxonomy" id="1812306"/>
    <lineage>
        <taxon>Eukaryota</taxon>
        <taxon>Fungi</taxon>
        <taxon>Dikarya</taxon>
        <taxon>Ascomycota</taxon>
        <taxon>Pezizomycotina</taxon>
        <taxon>Sordariomycetes</taxon>
        <taxon>Sordariomycetidae</taxon>
        <taxon>Ophiostomatales</taxon>
        <taxon>Ophiostomataceae</taxon>
        <taxon>Sporothrix</taxon>
    </lineage>
</organism>
<sequence length="151" mass="16297">MDLGKRMTKILEIDPDRGYKHLWIDVPDLGGGSALGNTVDRGVGYTPYGNHYGCHYGMEVVLPTGEVIRNGMGAFPGNNSWQVFPDGFGPYVDGIFTQSNFGIVTKIEMTLMPNPGGSDGFMCTFKEEEDLAQIVSALSPAAAQKSSDKLT</sequence>
<evidence type="ECO:0000313" key="1">
    <source>
        <dbReference type="EMBL" id="CAK7237186.1"/>
    </source>
</evidence>
<dbReference type="Proteomes" id="UP001642482">
    <property type="component" value="Unassembled WGS sequence"/>
</dbReference>
<dbReference type="InterPro" id="IPR016169">
    <property type="entry name" value="FAD-bd_PCMH_sub2"/>
</dbReference>
<name>A0ABP0D1S4_9PEZI</name>
<reference evidence="1 2" key="1">
    <citation type="submission" date="2024-01" db="EMBL/GenBank/DDBJ databases">
        <authorList>
            <person name="Allen C."/>
            <person name="Tagirdzhanova G."/>
        </authorList>
    </citation>
    <scope>NUCLEOTIDE SEQUENCE [LARGE SCALE GENOMIC DNA]</scope>
</reference>
<dbReference type="SUPFAM" id="SSF56176">
    <property type="entry name" value="FAD-binding/transporter-associated domain-like"/>
    <property type="match status" value="1"/>
</dbReference>
<dbReference type="EMBL" id="CAWUHD010000175">
    <property type="protein sequence ID" value="CAK7237186.1"/>
    <property type="molecule type" value="Genomic_DNA"/>
</dbReference>
<evidence type="ECO:0000313" key="2">
    <source>
        <dbReference type="Proteomes" id="UP001642482"/>
    </source>
</evidence>
<dbReference type="Gene3D" id="3.30.465.10">
    <property type="match status" value="1"/>
</dbReference>
<keyword evidence="2" id="KW-1185">Reference proteome</keyword>
<gene>
    <name evidence="1" type="ORF">SEUCBS140593_009873</name>
</gene>
<dbReference type="InterPro" id="IPR036318">
    <property type="entry name" value="FAD-bd_PCMH-like_sf"/>
</dbReference>
<comment type="caution">
    <text evidence="1">The sequence shown here is derived from an EMBL/GenBank/DDBJ whole genome shotgun (WGS) entry which is preliminary data.</text>
</comment>
<protein>
    <submittedName>
        <fullName evidence="1">Uncharacterized protein</fullName>
    </submittedName>
</protein>